<gene>
    <name evidence="7" type="ORF">CH333_07070</name>
</gene>
<evidence type="ECO:0000313" key="8">
    <source>
        <dbReference type="Proteomes" id="UP000215215"/>
    </source>
</evidence>
<dbReference type="EC" id="2.7.7.9" evidence="2"/>
<dbReference type="PANTHER" id="PTHR43197:SF1">
    <property type="entry name" value="UTP--GLUCOSE-1-PHOSPHATE URIDYLYLTRANSFERASE"/>
    <property type="match status" value="1"/>
</dbReference>
<evidence type="ECO:0000259" key="6">
    <source>
        <dbReference type="Pfam" id="PF00483"/>
    </source>
</evidence>
<dbReference type="Gene3D" id="3.90.550.10">
    <property type="entry name" value="Spore Coat Polysaccharide Biosynthesis Protein SpsA, Chain A"/>
    <property type="match status" value="1"/>
</dbReference>
<organism evidence="7 8">
    <name type="scientific">candidate division WOR-3 bacterium JGI_Cruoil_03_44_89</name>
    <dbReference type="NCBI Taxonomy" id="1973748"/>
    <lineage>
        <taxon>Bacteria</taxon>
        <taxon>Bacteria division WOR-3</taxon>
    </lineage>
</organism>
<dbReference type="InterPro" id="IPR029044">
    <property type="entry name" value="Nucleotide-diphossugar_trans"/>
</dbReference>
<feature type="domain" description="Nucleotidyl transferase" evidence="6">
    <location>
        <begin position="3"/>
        <end position="248"/>
    </location>
</feature>
<reference evidence="7 8" key="1">
    <citation type="submission" date="2017-07" db="EMBL/GenBank/DDBJ databases">
        <title>Recovery of genomes from metagenomes via a dereplication, aggregation, and scoring strategy.</title>
        <authorList>
            <person name="Sieber C.M."/>
            <person name="Probst A.J."/>
            <person name="Sharrar A."/>
            <person name="Thomas B.C."/>
            <person name="Hess M."/>
            <person name="Tringe S.G."/>
            <person name="Banfield J.F."/>
        </authorList>
    </citation>
    <scope>NUCLEOTIDE SEQUENCE [LARGE SCALE GENOMIC DNA]</scope>
    <source>
        <strain evidence="7">JGI_Cruoil_03_44_89</strain>
    </source>
</reference>
<proteinExistence type="inferred from homology"/>
<comment type="similarity">
    <text evidence="1">Belongs to the UDPGP type 2 family.</text>
</comment>
<comment type="catalytic activity">
    <reaction evidence="5">
        <text>alpha-D-glucose 1-phosphate + UTP + H(+) = UDP-alpha-D-glucose + diphosphate</text>
        <dbReference type="Rhea" id="RHEA:19889"/>
        <dbReference type="ChEBI" id="CHEBI:15378"/>
        <dbReference type="ChEBI" id="CHEBI:33019"/>
        <dbReference type="ChEBI" id="CHEBI:46398"/>
        <dbReference type="ChEBI" id="CHEBI:58601"/>
        <dbReference type="ChEBI" id="CHEBI:58885"/>
        <dbReference type="EC" id="2.7.7.9"/>
    </reaction>
</comment>
<evidence type="ECO:0000256" key="1">
    <source>
        <dbReference type="ARBA" id="ARBA00006890"/>
    </source>
</evidence>
<evidence type="ECO:0000256" key="2">
    <source>
        <dbReference type="ARBA" id="ARBA00012415"/>
    </source>
</evidence>
<dbReference type="PANTHER" id="PTHR43197">
    <property type="entry name" value="UTP--GLUCOSE-1-PHOSPHATE URIDYLYLTRANSFERASE"/>
    <property type="match status" value="1"/>
</dbReference>
<protein>
    <recommendedName>
        <fullName evidence="2">UTP--glucose-1-phosphate uridylyltransferase</fullName>
        <ecNumber evidence="2">2.7.7.9</ecNumber>
    </recommendedName>
</protein>
<comment type="caution">
    <text evidence="7">The sequence shown here is derived from an EMBL/GenBank/DDBJ whole genome shotgun (WGS) entry which is preliminary data.</text>
</comment>
<dbReference type="GO" id="GO:0003983">
    <property type="term" value="F:UTP:glucose-1-phosphate uridylyltransferase activity"/>
    <property type="evidence" value="ECO:0007669"/>
    <property type="project" value="UniProtKB-EC"/>
</dbReference>
<dbReference type="EMBL" id="NOZQ01000153">
    <property type="protein sequence ID" value="OYD14877.1"/>
    <property type="molecule type" value="Genomic_DNA"/>
</dbReference>
<keyword evidence="4" id="KW-0548">Nucleotidyltransferase</keyword>
<dbReference type="InterPro" id="IPR005835">
    <property type="entry name" value="NTP_transferase_dom"/>
</dbReference>
<evidence type="ECO:0000256" key="4">
    <source>
        <dbReference type="ARBA" id="ARBA00022695"/>
    </source>
</evidence>
<dbReference type="Pfam" id="PF00483">
    <property type="entry name" value="NTP_transferase"/>
    <property type="match status" value="1"/>
</dbReference>
<evidence type="ECO:0000256" key="5">
    <source>
        <dbReference type="ARBA" id="ARBA00048128"/>
    </source>
</evidence>
<keyword evidence="3" id="KW-0808">Transferase</keyword>
<evidence type="ECO:0000256" key="3">
    <source>
        <dbReference type="ARBA" id="ARBA00022679"/>
    </source>
</evidence>
<dbReference type="GO" id="GO:0006011">
    <property type="term" value="P:UDP-alpha-D-glucose metabolic process"/>
    <property type="evidence" value="ECO:0007669"/>
    <property type="project" value="InterPro"/>
</dbReference>
<accession>A0A235BT25</accession>
<sequence length="254" mass="28813">MLAIIPAAGFGKRMSGLTRGRAKELLPIHRRHMIDYALEEVIGAGISKLLIVISPRKEELKEHLTTEWSRRPPLLSFIYQNEPLGLADAIYRCRNYIENSMFAVLLPDNIFIGNPPLKSLIDVAKKYKKSVTSLIKVKDVEASYFGNCGGVEVSQYNGEIFEVKKLEDKKPGSFSTRGKPDVLRTFPRHIFTRELFEYIDRLRGKTEGEFDDVPVLQEMVREGKILGVLVRGKAFDVGSPEGYRHAESCLKSRR</sequence>
<evidence type="ECO:0000313" key="7">
    <source>
        <dbReference type="EMBL" id="OYD14877.1"/>
    </source>
</evidence>
<dbReference type="InterPro" id="IPR005771">
    <property type="entry name" value="GalU_uridylyltTrfase_bac/arc"/>
</dbReference>
<dbReference type="AlphaFoldDB" id="A0A235BT25"/>
<name>A0A235BT25_UNCW3</name>
<dbReference type="SUPFAM" id="SSF53448">
    <property type="entry name" value="Nucleotide-diphospho-sugar transferases"/>
    <property type="match status" value="1"/>
</dbReference>
<dbReference type="Proteomes" id="UP000215215">
    <property type="component" value="Unassembled WGS sequence"/>
</dbReference>